<accession>A0A1G2HXL1</accession>
<dbReference type="Proteomes" id="UP000179183">
    <property type="component" value="Unassembled WGS sequence"/>
</dbReference>
<reference evidence="1 2" key="1">
    <citation type="journal article" date="2016" name="Nat. Commun.">
        <title>Thousands of microbial genomes shed light on interconnected biogeochemical processes in an aquifer system.</title>
        <authorList>
            <person name="Anantharaman K."/>
            <person name="Brown C.T."/>
            <person name="Hug L.A."/>
            <person name="Sharon I."/>
            <person name="Castelle C.J."/>
            <person name="Probst A.J."/>
            <person name="Thomas B.C."/>
            <person name="Singh A."/>
            <person name="Wilkins M.J."/>
            <person name="Karaoz U."/>
            <person name="Brodie E.L."/>
            <person name="Williams K.H."/>
            <person name="Hubbard S.S."/>
            <person name="Banfield J.F."/>
        </authorList>
    </citation>
    <scope>NUCLEOTIDE SEQUENCE [LARGE SCALE GENOMIC DNA]</scope>
</reference>
<organism evidence="1 2">
    <name type="scientific">Candidatus Staskawiczbacteria bacterium RIFCSPHIGHO2_02_FULL_33_16</name>
    <dbReference type="NCBI Taxonomy" id="1802204"/>
    <lineage>
        <taxon>Bacteria</taxon>
        <taxon>Candidatus Staskawicziibacteriota</taxon>
    </lineage>
</organism>
<dbReference type="AlphaFoldDB" id="A0A1G2HXL1"/>
<protein>
    <submittedName>
        <fullName evidence="1">Uncharacterized protein</fullName>
    </submittedName>
</protein>
<comment type="caution">
    <text evidence="1">The sequence shown here is derived from an EMBL/GenBank/DDBJ whole genome shotgun (WGS) entry which is preliminary data.</text>
</comment>
<sequence>MTQKNKKEITTIPELAKMINHGFQSNQDYMDRKFYELKTEVKGVDKKLDSFIESYNEEKLPMRVEYIENMLNLHKK</sequence>
<name>A0A1G2HXL1_9BACT</name>
<gene>
    <name evidence="1" type="ORF">A3D34_00350</name>
</gene>
<evidence type="ECO:0000313" key="1">
    <source>
        <dbReference type="EMBL" id="OGZ67223.1"/>
    </source>
</evidence>
<proteinExistence type="predicted"/>
<evidence type="ECO:0000313" key="2">
    <source>
        <dbReference type="Proteomes" id="UP000179183"/>
    </source>
</evidence>
<dbReference type="EMBL" id="MHOQ01000009">
    <property type="protein sequence ID" value="OGZ67223.1"/>
    <property type="molecule type" value="Genomic_DNA"/>
</dbReference>